<dbReference type="GO" id="GO:0042274">
    <property type="term" value="P:ribosomal small subunit biogenesis"/>
    <property type="evidence" value="ECO:0007669"/>
    <property type="project" value="TreeGrafter"/>
</dbReference>
<evidence type="ECO:0000256" key="7">
    <source>
        <dbReference type="ARBA" id="ARBA00023274"/>
    </source>
</evidence>
<dbReference type="PROSITE" id="PS00632">
    <property type="entry name" value="RIBOSOMAL_S4"/>
    <property type="match status" value="1"/>
</dbReference>
<feature type="domain" description="RNA-binding S4" evidence="12">
    <location>
        <begin position="126"/>
        <end position="186"/>
    </location>
</feature>
<dbReference type="Gene3D" id="3.10.290.10">
    <property type="entry name" value="RNA-binding S4 domain"/>
    <property type="match status" value="1"/>
</dbReference>
<dbReference type="CDD" id="cd00165">
    <property type="entry name" value="S4"/>
    <property type="match status" value="1"/>
</dbReference>
<dbReference type="InterPro" id="IPR022801">
    <property type="entry name" value="Ribosomal_uS4"/>
</dbReference>
<evidence type="ECO:0000259" key="12">
    <source>
        <dbReference type="SMART" id="SM00363"/>
    </source>
</evidence>
<comment type="function">
    <text evidence="8">Component of the mitochondrial ribosome (mitoribosome), a dedicated translation machinery responsible for the synthesis of mitochondrial genome-encoded proteins, including at least some of the essential transmembrane subunits of the mitochondrial respiratory chain. The mitoribosomes are attached to the mitochondrial inner membrane and translation products are cotranslationally integrated into the membrane.</text>
</comment>
<dbReference type="VEuPathDB" id="FungiDB:ASPVEDRAFT_154396"/>
<dbReference type="STRING" id="1036611.A0A1L9PXT2"/>
<evidence type="ECO:0000256" key="9">
    <source>
        <dbReference type="ARBA" id="ARBA00071419"/>
    </source>
</evidence>
<feature type="region of interest" description="Disordered" evidence="11">
    <location>
        <begin position="314"/>
        <end position="352"/>
    </location>
</feature>
<dbReference type="PROSITE" id="PS50889">
    <property type="entry name" value="S4"/>
    <property type="match status" value="1"/>
</dbReference>
<dbReference type="InterPro" id="IPR036986">
    <property type="entry name" value="S4_RNA-bd_sf"/>
</dbReference>
<dbReference type="InterPro" id="IPR018079">
    <property type="entry name" value="Ribosomal_uS4_CS"/>
</dbReference>
<evidence type="ECO:0000256" key="1">
    <source>
        <dbReference type="ARBA" id="ARBA00004173"/>
    </source>
</evidence>
<dbReference type="Pfam" id="PF01479">
    <property type="entry name" value="S4"/>
    <property type="match status" value="1"/>
</dbReference>
<proteinExistence type="inferred from homology"/>
<gene>
    <name evidence="13" type="ORF">ASPVEDRAFT_154396</name>
</gene>
<dbReference type="SUPFAM" id="SSF55174">
    <property type="entry name" value="Alpha-L RNA-binding motif"/>
    <property type="match status" value="1"/>
</dbReference>
<protein>
    <recommendedName>
        <fullName evidence="9">Small ribosomal subunit protein uS4m</fullName>
    </recommendedName>
</protein>
<dbReference type="OrthoDB" id="3356781at2759"/>
<dbReference type="Proteomes" id="UP000184073">
    <property type="component" value="Unassembled WGS sequence"/>
</dbReference>
<organism evidence="13 14">
    <name type="scientific">Aspergillus versicolor CBS 583.65</name>
    <dbReference type="NCBI Taxonomy" id="1036611"/>
    <lineage>
        <taxon>Eukaryota</taxon>
        <taxon>Fungi</taxon>
        <taxon>Dikarya</taxon>
        <taxon>Ascomycota</taxon>
        <taxon>Pezizomycotina</taxon>
        <taxon>Eurotiomycetes</taxon>
        <taxon>Eurotiomycetidae</taxon>
        <taxon>Eurotiales</taxon>
        <taxon>Aspergillaceae</taxon>
        <taxon>Aspergillus</taxon>
        <taxon>Aspergillus subgen. Nidulantes</taxon>
    </lineage>
</organism>
<reference evidence="14" key="1">
    <citation type="journal article" date="2017" name="Genome Biol.">
        <title>Comparative genomics reveals high biological diversity and specific adaptations in the industrially and medically important fungal genus Aspergillus.</title>
        <authorList>
            <person name="de Vries R.P."/>
            <person name="Riley R."/>
            <person name="Wiebenga A."/>
            <person name="Aguilar-Osorio G."/>
            <person name="Amillis S."/>
            <person name="Uchima C.A."/>
            <person name="Anderluh G."/>
            <person name="Asadollahi M."/>
            <person name="Askin M."/>
            <person name="Barry K."/>
            <person name="Battaglia E."/>
            <person name="Bayram O."/>
            <person name="Benocci T."/>
            <person name="Braus-Stromeyer S.A."/>
            <person name="Caldana C."/>
            <person name="Canovas D."/>
            <person name="Cerqueira G.C."/>
            <person name="Chen F."/>
            <person name="Chen W."/>
            <person name="Choi C."/>
            <person name="Clum A."/>
            <person name="Dos Santos R.A."/>
            <person name="Damasio A.R."/>
            <person name="Diallinas G."/>
            <person name="Emri T."/>
            <person name="Fekete E."/>
            <person name="Flipphi M."/>
            <person name="Freyberg S."/>
            <person name="Gallo A."/>
            <person name="Gournas C."/>
            <person name="Habgood R."/>
            <person name="Hainaut M."/>
            <person name="Harispe M.L."/>
            <person name="Henrissat B."/>
            <person name="Hilden K.S."/>
            <person name="Hope R."/>
            <person name="Hossain A."/>
            <person name="Karabika E."/>
            <person name="Karaffa L."/>
            <person name="Karanyi Z."/>
            <person name="Krasevec N."/>
            <person name="Kuo A."/>
            <person name="Kusch H."/>
            <person name="LaButti K."/>
            <person name="Lagendijk E.L."/>
            <person name="Lapidus A."/>
            <person name="Levasseur A."/>
            <person name="Lindquist E."/>
            <person name="Lipzen A."/>
            <person name="Logrieco A.F."/>
            <person name="MacCabe A."/>
            <person name="Maekelae M.R."/>
            <person name="Malavazi I."/>
            <person name="Melin P."/>
            <person name="Meyer V."/>
            <person name="Mielnichuk N."/>
            <person name="Miskei M."/>
            <person name="Molnar A.P."/>
            <person name="Mule G."/>
            <person name="Ngan C.Y."/>
            <person name="Orejas M."/>
            <person name="Orosz E."/>
            <person name="Ouedraogo J.P."/>
            <person name="Overkamp K.M."/>
            <person name="Park H.-S."/>
            <person name="Perrone G."/>
            <person name="Piumi F."/>
            <person name="Punt P.J."/>
            <person name="Ram A.F."/>
            <person name="Ramon A."/>
            <person name="Rauscher S."/>
            <person name="Record E."/>
            <person name="Riano-Pachon D.M."/>
            <person name="Robert V."/>
            <person name="Roehrig J."/>
            <person name="Ruller R."/>
            <person name="Salamov A."/>
            <person name="Salih N.S."/>
            <person name="Samson R.A."/>
            <person name="Sandor E."/>
            <person name="Sanguinetti M."/>
            <person name="Schuetze T."/>
            <person name="Sepcic K."/>
            <person name="Shelest E."/>
            <person name="Sherlock G."/>
            <person name="Sophianopoulou V."/>
            <person name="Squina F.M."/>
            <person name="Sun H."/>
            <person name="Susca A."/>
            <person name="Todd R.B."/>
            <person name="Tsang A."/>
            <person name="Unkles S.E."/>
            <person name="van de Wiele N."/>
            <person name="van Rossen-Uffink D."/>
            <person name="Oliveira J.V."/>
            <person name="Vesth T.C."/>
            <person name="Visser J."/>
            <person name="Yu J.-H."/>
            <person name="Zhou M."/>
            <person name="Andersen M.R."/>
            <person name="Archer D.B."/>
            <person name="Baker S.E."/>
            <person name="Benoit I."/>
            <person name="Brakhage A.A."/>
            <person name="Braus G.H."/>
            <person name="Fischer R."/>
            <person name="Frisvad J.C."/>
            <person name="Goldman G.H."/>
            <person name="Houbraken J."/>
            <person name="Oakley B."/>
            <person name="Pocsi I."/>
            <person name="Scazzocchio C."/>
            <person name="Seiboth B."/>
            <person name="vanKuyk P.A."/>
            <person name="Wortman J."/>
            <person name="Dyer P.S."/>
            <person name="Grigoriev I.V."/>
        </authorList>
    </citation>
    <scope>NUCLEOTIDE SEQUENCE [LARGE SCALE GENOMIC DNA]</scope>
    <source>
        <strain evidence="14">CBS 583.65</strain>
    </source>
</reference>
<accession>A0A1L9PXT2</accession>
<evidence type="ECO:0000256" key="4">
    <source>
        <dbReference type="ARBA" id="ARBA00022884"/>
    </source>
</evidence>
<name>A0A1L9PXT2_ASPVE</name>
<dbReference type="GO" id="GO:0005763">
    <property type="term" value="C:mitochondrial small ribosomal subunit"/>
    <property type="evidence" value="ECO:0007669"/>
    <property type="project" value="TreeGrafter"/>
</dbReference>
<dbReference type="EMBL" id="KV878134">
    <property type="protein sequence ID" value="OJJ06344.1"/>
    <property type="molecule type" value="Genomic_DNA"/>
</dbReference>
<feature type="compositionally biased region" description="Basic and acidic residues" evidence="11">
    <location>
        <begin position="218"/>
        <end position="239"/>
    </location>
</feature>
<dbReference type="AlphaFoldDB" id="A0A1L9PXT2"/>
<keyword evidence="4 10" id="KW-0694">RNA-binding</keyword>
<keyword evidence="6" id="KW-0496">Mitochondrion</keyword>
<evidence type="ECO:0000256" key="5">
    <source>
        <dbReference type="ARBA" id="ARBA00022980"/>
    </source>
</evidence>
<keyword evidence="3 10" id="KW-0699">rRNA-binding</keyword>
<keyword evidence="14" id="KW-1185">Reference proteome</keyword>
<dbReference type="GeneID" id="63723918"/>
<dbReference type="PANTHER" id="PTHR11831">
    <property type="entry name" value="30S 40S RIBOSOMAL PROTEIN"/>
    <property type="match status" value="1"/>
</dbReference>
<dbReference type="GO" id="GO:0019843">
    <property type="term" value="F:rRNA binding"/>
    <property type="evidence" value="ECO:0007669"/>
    <property type="project" value="UniProtKB-KW"/>
</dbReference>
<dbReference type="InterPro" id="IPR002942">
    <property type="entry name" value="S4_RNA-bd"/>
</dbReference>
<comment type="similarity">
    <text evidence="2">Belongs to the universal ribosomal protein uS4 family.</text>
</comment>
<feature type="region of interest" description="Disordered" evidence="11">
    <location>
        <begin position="191"/>
        <end position="239"/>
    </location>
</feature>
<evidence type="ECO:0000313" key="13">
    <source>
        <dbReference type="EMBL" id="OJJ06344.1"/>
    </source>
</evidence>
<evidence type="ECO:0000256" key="6">
    <source>
        <dbReference type="ARBA" id="ARBA00023128"/>
    </source>
</evidence>
<evidence type="ECO:0000256" key="2">
    <source>
        <dbReference type="ARBA" id="ARBA00007465"/>
    </source>
</evidence>
<dbReference type="PANTHER" id="PTHR11831:SF4">
    <property type="entry name" value="SMALL RIBOSOMAL SUBUNIT PROTEIN US4M"/>
    <property type="match status" value="1"/>
</dbReference>
<evidence type="ECO:0000256" key="11">
    <source>
        <dbReference type="SAM" id="MobiDB-lite"/>
    </source>
</evidence>
<evidence type="ECO:0000313" key="14">
    <source>
        <dbReference type="Proteomes" id="UP000184073"/>
    </source>
</evidence>
<evidence type="ECO:0000256" key="10">
    <source>
        <dbReference type="PROSITE-ProRule" id="PRU00182"/>
    </source>
</evidence>
<evidence type="ECO:0000256" key="8">
    <source>
        <dbReference type="ARBA" id="ARBA00037226"/>
    </source>
</evidence>
<dbReference type="SMART" id="SM00363">
    <property type="entry name" value="S4"/>
    <property type="match status" value="1"/>
</dbReference>
<comment type="subcellular location">
    <subcellularLocation>
        <location evidence="1">Mitochondrion</location>
    </subcellularLocation>
</comment>
<dbReference type="RefSeq" id="XP_040672106.1">
    <property type="nucleotide sequence ID" value="XM_040808407.1"/>
</dbReference>
<dbReference type="GO" id="GO:0003735">
    <property type="term" value="F:structural constituent of ribosome"/>
    <property type="evidence" value="ECO:0007669"/>
    <property type="project" value="TreeGrafter"/>
</dbReference>
<dbReference type="FunFam" id="3.10.290.10:FF:000025">
    <property type="entry name" value="30S ribosomal subunit S4"/>
    <property type="match status" value="1"/>
</dbReference>
<sequence length="465" mass="52730">MRNRATTKLSKPKIRQSWSKYNLYNLSRLRDPPTQMRTFFQQKWTAKSMARAYHGEQVRESQWTRMFSRRLRSVVPMNPWKLARDDGSGAAAGRGSGLDGFNSNLTRSDMGPATPYTNMTFAPLERRLDVAIFRALFASSARQARQFVLHGAVTVNGKKMRYPGYLLNPGDMFQVDPERVMFATGAPKDKFERREARVERKKAAKTEEAKDEGEGEGEEAKEPKENDAEVEAKEAEAEKLDTRETLKKLLTQAKTIMSKDKDDLAAKRKQELRGFQKAVRRVMSRAGSSQSVLTDNLETQFSELMKLLKATKIQDKGAKGTKNSKSESATPAESESKDAEEAPESADSEKPTEALTEAFRQATQNPEGEVDTSELTEEEFDVLKRALVQMRNNPVDNTKPYATPWRPRDFMSAFAFIPRYLEVNQNICAAVYLRHPVARPGLSEVPTPFSERISTGAFSWYLRRR</sequence>
<keyword evidence="5" id="KW-0689">Ribosomal protein</keyword>
<evidence type="ECO:0000256" key="3">
    <source>
        <dbReference type="ARBA" id="ARBA00022730"/>
    </source>
</evidence>
<keyword evidence="7" id="KW-0687">Ribonucleoprotein</keyword>